<dbReference type="AlphaFoldDB" id="A0A5J6QPW2"/>
<feature type="transmembrane region" description="Helical" evidence="1">
    <location>
        <begin position="82"/>
        <end position="103"/>
    </location>
</feature>
<reference evidence="2 3" key="1">
    <citation type="submission" date="2019-08" db="EMBL/GenBank/DDBJ databases">
        <title>Whole-genome Sequencing of e-waste polymer degrading bacterium Pseudomonas sp. strain PE08.</title>
        <authorList>
            <person name="Kirdat K."/>
            <person name="Debbarma P."/>
            <person name="Narawade N."/>
            <person name="Suyal D."/>
            <person name="Thorat V."/>
            <person name="Shouche Y."/>
            <person name="Goel R."/>
            <person name="Yadav A."/>
        </authorList>
    </citation>
    <scope>NUCLEOTIDE SEQUENCE [LARGE SCALE GENOMIC DNA]</scope>
    <source>
        <strain evidence="2 3">PE08</strain>
    </source>
</reference>
<feature type="transmembrane region" description="Helical" evidence="1">
    <location>
        <begin position="49"/>
        <end position="70"/>
    </location>
</feature>
<dbReference type="RefSeq" id="WP_151134699.1">
    <property type="nucleotide sequence ID" value="NZ_CP043311.1"/>
</dbReference>
<feature type="transmembrane region" description="Helical" evidence="1">
    <location>
        <begin position="22"/>
        <end position="42"/>
    </location>
</feature>
<keyword evidence="1" id="KW-0812">Transmembrane</keyword>
<evidence type="ECO:0000313" key="2">
    <source>
        <dbReference type="EMBL" id="QEY63732.1"/>
    </source>
</evidence>
<keyword evidence="3" id="KW-1185">Reference proteome</keyword>
<dbReference type="KEGG" id="plal:FXN65_17345"/>
<name>A0A5J6QPW2_9GAMM</name>
<dbReference type="EMBL" id="CP043311">
    <property type="protein sequence ID" value="QEY63732.1"/>
    <property type="molecule type" value="Genomic_DNA"/>
</dbReference>
<accession>A0A5J6QPW2</accession>
<proteinExistence type="predicted"/>
<keyword evidence="1" id="KW-1133">Transmembrane helix</keyword>
<evidence type="ECO:0000313" key="3">
    <source>
        <dbReference type="Proteomes" id="UP000327179"/>
    </source>
</evidence>
<organism evidence="2 3">
    <name type="scientific">Metapseudomonas lalkuanensis</name>
    <dbReference type="NCBI Taxonomy" id="2604832"/>
    <lineage>
        <taxon>Bacteria</taxon>
        <taxon>Pseudomonadati</taxon>
        <taxon>Pseudomonadota</taxon>
        <taxon>Gammaproteobacteria</taxon>
        <taxon>Pseudomonadales</taxon>
        <taxon>Pseudomonadaceae</taxon>
        <taxon>Metapseudomonas</taxon>
    </lineage>
</organism>
<evidence type="ECO:0000256" key="1">
    <source>
        <dbReference type="SAM" id="Phobius"/>
    </source>
</evidence>
<sequence length="115" mass="12750">MHAHKLYAWLDTPGTTPLWKVFWLYGVLVSHVLFGGILALYGQLGSAQLALLFFGFIIYTAWVLNAVWRNAGNVRTALFGEIARFLTVAWSINAVLVSIFLLLEHLKTGGGSLPF</sequence>
<keyword evidence="1" id="KW-0472">Membrane</keyword>
<gene>
    <name evidence="2" type="ORF">FXN65_17345</name>
</gene>
<dbReference type="Proteomes" id="UP000327179">
    <property type="component" value="Chromosome"/>
</dbReference>
<protein>
    <submittedName>
        <fullName evidence="2">Uncharacterized protein</fullName>
    </submittedName>
</protein>